<dbReference type="SUPFAM" id="SSF53807">
    <property type="entry name" value="Helical backbone' metal receptor"/>
    <property type="match status" value="1"/>
</dbReference>
<gene>
    <name evidence="6" type="ORF">CNF02_03605</name>
</gene>
<keyword evidence="5" id="KW-0406">Ion transport</keyword>
<evidence type="ECO:0000256" key="5">
    <source>
        <dbReference type="ARBA" id="ARBA00022906"/>
    </source>
</evidence>
<dbReference type="EMBL" id="NTJZ01000003">
    <property type="protein sequence ID" value="PDH34455.1"/>
    <property type="molecule type" value="Genomic_DNA"/>
</dbReference>
<dbReference type="PANTHER" id="PTHR42953:SF3">
    <property type="entry name" value="HIGH-AFFINITY ZINC UPTAKE SYSTEM PROTEIN ZNUA"/>
    <property type="match status" value="1"/>
</dbReference>
<dbReference type="Gene3D" id="3.40.50.1980">
    <property type="entry name" value="Nitrogenase molybdenum iron protein domain"/>
    <property type="match status" value="2"/>
</dbReference>
<evidence type="ECO:0000256" key="4">
    <source>
        <dbReference type="ARBA" id="ARBA00022729"/>
    </source>
</evidence>
<keyword evidence="5" id="KW-0862">Zinc</keyword>
<dbReference type="GO" id="GO:0046872">
    <property type="term" value="F:metal ion binding"/>
    <property type="evidence" value="ECO:0007669"/>
    <property type="project" value="InterPro"/>
</dbReference>
<comment type="caution">
    <text evidence="6">The sequence shown here is derived from an EMBL/GenBank/DDBJ whole genome shotgun (WGS) entry which is preliminary data.</text>
</comment>
<reference evidence="6 7" key="1">
    <citation type="submission" date="2017-08" db="EMBL/GenBank/DDBJ databases">
        <title>Fine stratification of microbial communities through a metagenomic profile of the photic zone.</title>
        <authorList>
            <person name="Haro-Moreno J.M."/>
            <person name="Lopez-Perez M."/>
            <person name="De La Torre J."/>
            <person name="Picazo A."/>
            <person name="Camacho A."/>
            <person name="Rodriguez-Valera F."/>
        </authorList>
    </citation>
    <scope>NUCLEOTIDE SEQUENCE [LARGE SCALE GENOMIC DNA]</scope>
    <source>
        <strain evidence="6">MED-G28</strain>
    </source>
</reference>
<keyword evidence="3" id="KW-0813">Transport</keyword>
<name>A0A2A5WD26_9GAMM</name>
<dbReference type="InterPro" id="IPR050492">
    <property type="entry name" value="Bact_metal-bind_prot9"/>
</dbReference>
<keyword evidence="5" id="KW-0864">Zinc transport</keyword>
<evidence type="ECO:0000256" key="3">
    <source>
        <dbReference type="ARBA" id="ARBA00022448"/>
    </source>
</evidence>
<dbReference type="PANTHER" id="PTHR42953">
    <property type="entry name" value="HIGH-AFFINITY ZINC UPTAKE SYSTEM PROTEIN ZNUA-RELATED"/>
    <property type="match status" value="1"/>
</dbReference>
<dbReference type="GO" id="GO:0006829">
    <property type="term" value="P:zinc ion transport"/>
    <property type="evidence" value="ECO:0007669"/>
    <property type="project" value="UniProtKB-KW"/>
</dbReference>
<evidence type="ECO:0000256" key="1">
    <source>
        <dbReference type="ARBA" id="ARBA00011028"/>
    </source>
</evidence>
<evidence type="ECO:0000313" key="6">
    <source>
        <dbReference type="EMBL" id="PDH34455.1"/>
    </source>
</evidence>
<comment type="similarity">
    <text evidence="1">Belongs to the bacterial solute-binding protein 9 family.</text>
</comment>
<dbReference type="AlphaFoldDB" id="A0A2A5WD26"/>
<organism evidence="6 7">
    <name type="scientific">OM182 bacterium MED-G28</name>
    <dbReference type="NCBI Taxonomy" id="1986256"/>
    <lineage>
        <taxon>Bacteria</taxon>
        <taxon>Pseudomonadati</taxon>
        <taxon>Pseudomonadota</taxon>
        <taxon>Gammaproteobacteria</taxon>
        <taxon>OMG group</taxon>
        <taxon>OM182 clade</taxon>
    </lineage>
</organism>
<dbReference type="Proteomes" id="UP000219329">
    <property type="component" value="Unassembled WGS sequence"/>
</dbReference>
<protein>
    <recommendedName>
        <fullName evidence="2">High-affinity zinc uptake system protein ZnuA</fullName>
    </recommendedName>
</protein>
<dbReference type="Pfam" id="PF01297">
    <property type="entry name" value="ZnuA"/>
    <property type="match status" value="1"/>
</dbReference>
<dbReference type="InterPro" id="IPR006127">
    <property type="entry name" value="ZnuA-like"/>
</dbReference>
<proteinExistence type="inferred from homology"/>
<evidence type="ECO:0000313" key="7">
    <source>
        <dbReference type="Proteomes" id="UP000219329"/>
    </source>
</evidence>
<accession>A0A2A5WD26</accession>
<keyword evidence="4" id="KW-0732">Signal</keyword>
<evidence type="ECO:0000256" key="2">
    <source>
        <dbReference type="ARBA" id="ARBA00015915"/>
    </source>
</evidence>
<sequence length="307" mass="34470">MVYHTTVAIVRSLFSIMRLYTSLVLIISLSISLVGIERSYGEVSVTVSIRPLRLIAQAIVEDRGTVHSIVDFQGSPHNYSLTPTDRINMQQADLLLRVSPEFEIFLADIFASQSRSKPLITAASISGISLHNLDDGNADLHLWLNTENAISIAQQLAISLIGLDPENEKEYQEALNQFESDVALLNRSLQNRLSQYQQPDYLVYHDAYQYFERQFGLPGGLALVHDPEVQPSMRDLLALRNKLQVRSPSCILLEADSDEELVNTALENQAIKSEVVDLFGYEIDDGTRGYRRLILSVANSFTSCFNY</sequence>